<feature type="region of interest" description="Disordered" evidence="1">
    <location>
        <begin position="111"/>
        <end position="193"/>
    </location>
</feature>
<evidence type="ECO:0000259" key="3">
    <source>
        <dbReference type="Pfam" id="PF20149"/>
    </source>
</evidence>
<feature type="region of interest" description="Disordered" evidence="1">
    <location>
        <begin position="24"/>
        <end position="95"/>
    </location>
</feature>
<protein>
    <recommendedName>
        <fullName evidence="3">DUF6532 domain-containing protein</fullName>
    </recommendedName>
</protein>
<evidence type="ECO:0000256" key="2">
    <source>
        <dbReference type="SAM" id="SignalP"/>
    </source>
</evidence>
<gene>
    <name evidence="4" type="ORF">EUX98_g7554</name>
</gene>
<feature type="compositionally biased region" description="Acidic residues" evidence="1">
    <location>
        <begin position="114"/>
        <end position="156"/>
    </location>
</feature>
<feature type="compositionally biased region" description="Acidic residues" evidence="1">
    <location>
        <begin position="268"/>
        <end position="289"/>
    </location>
</feature>
<feature type="domain" description="DUF6532" evidence="3">
    <location>
        <begin position="331"/>
        <end position="521"/>
    </location>
</feature>
<feature type="chain" id="PRO_5020331341" description="DUF6532 domain-containing protein" evidence="2">
    <location>
        <begin position="21"/>
        <end position="561"/>
    </location>
</feature>
<dbReference type="EMBL" id="SGPM01000325">
    <property type="protein sequence ID" value="THH26640.1"/>
    <property type="molecule type" value="Genomic_DNA"/>
</dbReference>
<keyword evidence="2" id="KW-0732">Signal</keyword>
<comment type="caution">
    <text evidence="4">The sequence shown here is derived from an EMBL/GenBank/DDBJ whole genome shotgun (WGS) entry which is preliminary data.</text>
</comment>
<reference evidence="4 5" key="1">
    <citation type="submission" date="2019-02" db="EMBL/GenBank/DDBJ databases">
        <title>Genome sequencing of the rare red list fungi Antrodiella citrinella (Flaviporus citrinellus).</title>
        <authorList>
            <person name="Buettner E."/>
            <person name="Kellner H."/>
        </authorList>
    </citation>
    <scope>NUCLEOTIDE SEQUENCE [LARGE SCALE GENOMIC DNA]</scope>
    <source>
        <strain evidence="4 5">DSM 108506</strain>
    </source>
</reference>
<dbReference type="Pfam" id="PF20149">
    <property type="entry name" value="DUF6532"/>
    <property type="match status" value="1"/>
</dbReference>
<keyword evidence="5" id="KW-1185">Reference proteome</keyword>
<evidence type="ECO:0000313" key="4">
    <source>
        <dbReference type="EMBL" id="THH26640.1"/>
    </source>
</evidence>
<dbReference type="AlphaFoldDB" id="A0A4S4MTH6"/>
<evidence type="ECO:0000256" key="1">
    <source>
        <dbReference type="SAM" id="MobiDB-lite"/>
    </source>
</evidence>
<name>A0A4S4MTH6_9APHY</name>
<sequence>MLAIISFALLLKSLTWLVELVPGRKRAHSDTQPQPTKRTKSANVQGVGAVGNSAKRSKAARPAPAVKPPGVPRRALVPCHRDDEYSTDGDVAPDYEAGERYNAAVELMGLDPSLDPELEGPQDNASEDGNEDDEDEECSQLDEDEDDEEGEDDDADVGGSTEVPAWAADLRDDSPLPESFTSNRRQSARETDMAAAARKIANLLDDASDEAPIVRVKNLAEGLFDDNLDLVNTRKPRKTTAAQLLKKAKEEPIFYDSDADLGGHEAAADDEGNEDDEDRGSDNDSEDDNTNNAQPQLLWPTWTDLNLNHHGVANLVPQHKFVRRAINRGITLAEHDFAFVTAYPEIHGKVPAILVKRFEEDEDYRHAVVIHVSNRLSHARKDIKDLVASQIVPQLKLSPYGTLLPAADIQKIIQDLFVNRAYLYPPISDTNPRPAMSRPFQSSLILEVLRLAYFRDPASVGNFYVKDMKSSLPDKPFEMEIPRPMLLMAIAAVHAVMNWWTTGRPIPVPFHVDTGVANYLAAELFLDDVLCVVIACWSTSPADAGDAAEDAGVVDYANMPE</sequence>
<proteinExistence type="predicted"/>
<dbReference type="OrthoDB" id="2803562at2759"/>
<evidence type="ECO:0000313" key="5">
    <source>
        <dbReference type="Proteomes" id="UP000308730"/>
    </source>
</evidence>
<dbReference type="Proteomes" id="UP000308730">
    <property type="component" value="Unassembled WGS sequence"/>
</dbReference>
<feature type="signal peptide" evidence="2">
    <location>
        <begin position="1"/>
        <end position="20"/>
    </location>
</feature>
<accession>A0A4S4MTH6</accession>
<feature type="compositionally biased region" description="Polar residues" evidence="1">
    <location>
        <begin position="30"/>
        <end position="44"/>
    </location>
</feature>
<feature type="region of interest" description="Disordered" evidence="1">
    <location>
        <begin position="255"/>
        <end position="296"/>
    </location>
</feature>
<organism evidence="4 5">
    <name type="scientific">Antrodiella citrinella</name>
    <dbReference type="NCBI Taxonomy" id="2447956"/>
    <lineage>
        <taxon>Eukaryota</taxon>
        <taxon>Fungi</taxon>
        <taxon>Dikarya</taxon>
        <taxon>Basidiomycota</taxon>
        <taxon>Agaricomycotina</taxon>
        <taxon>Agaricomycetes</taxon>
        <taxon>Polyporales</taxon>
        <taxon>Steccherinaceae</taxon>
        <taxon>Antrodiella</taxon>
    </lineage>
</organism>
<dbReference type="InterPro" id="IPR045341">
    <property type="entry name" value="DUF6532"/>
</dbReference>